<dbReference type="PROSITE" id="PS00943">
    <property type="entry name" value="UBIA"/>
    <property type="match status" value="1"/>
</dbReference>
<feature type="transmembrane region" description="Helical" evidence="12">
    <location>
        <begin position="57"/>
        <end position="74"/>
    </location>
</feature>
<dbReference type="KEGG" id="cti:RALTA_A2582"/>
<sequence length="324" mass="35728">MPAAAGTARRSRPGCGAFSLNRPPRIHAVQTLSPLPPTPMLERLALYARLVRIDKPIGTLLLLWPTLWAMWMAADGPPRWSLFWIFVAGTFLMRSAGCAINDWADRDFDKHVKRTRERPLTAGKIAAWEALAVAAVLALVAFALVLPLNALTKWLAVVAAVVAGTYPFFKRFFAIPQAYLGIAFGFGIPMAFAAIQDQVPPVAWLMLLANVFWAVAYDTAYAMVDRDDDLLIGMKTSAITFGRFDVAAIMLCYAAFFALMAWAGVLLGLGWPYWVGLLAAIGCAGYHYTLIRERDRMRCFAAFRHNNWLGACMFAGTALAYAVR</sequence>
<keyword evidence="6 12" id="KW-0808">Transferase</keyword>
<feature type="transmembrane region" description="Helical" evidence="12">
    <location>
        <begin position="125"/>
        <end position="145"/>
    </location>
</feature>
<dbReference type="AlphaFoldDB" id="B3R6I8"/>
<evidence type="ECO:0000256" key="6">
    <source>
        <dbReference type="ARBA" id="ARBA00022679"/>
    </source>
</evidence>
<keyword evidence="11 12" id="KW-0472">Membrane</keyword>
<evidence type="ECO:0000256" key="10">
    <source>
        <dbReference type="ARBA" id="ARBA00022989"/>
    </source>
</evidence>
<feature type="transmembrane region" description="Helical" evidence="12">
    <location>
        <begin position="178"/>
        <end position="196"/>
    </location>
</feature>
<evidence type="ECO:0000256" key="11">
    <source>
        <dbReference type="ARBA" id="ARBA00023136"/>
    </source>
</evidence>
<protein>
    <recommendedName>
        <fullName evidence="12 13">4-hydroxybenzoate octaprenyltransferase</fullName>
        <ecNumber evidence="12 13">2.5.1.39</ecNumber>
    </recommendedName>
    <alternativeName>
        <fullName evidence="12">4-HB polyprenyltransferase</fullName>
    </alternativeName>
</protein>
<evidence type="ECO:0000256" key="4">
    <source>
        <dbReference type="ARBA" id="ARBA00022475"/>
    </source>
</evidence>
<evidence type="ECO:0000256" key="5">
    <source>
        <dbReference type="ARBA" id="ARBA00022519"/>
    </source>
</evidence>
<dbReference type="GO" id="GO:0005886">
    <property type="term" value="C:plasma membrane"/>
    <property type="evidence" value="ECO:0007669"/>
    <property type="project" value="UniProtKB-SubCell"/>
</dbReference>
<accession>B3R6I8</accession>
<feature type="transmembrane region" description="Helical" evidence="12">
    <location>
        <begin position="80"/>
        <end position="104"/>
    </location>
</feature>
<dbReference type="InterPro" id="IPR006370">
    <property type="entry name" value="HB_polyprenyltransferase-like"/>
</dbReference>
<dbReference type="HOGENOM" id="CLU_034879_1_0_4"/>
<evidence type="ECO:0000256" key="13">
    <source>
        <dbReference type="NCBIfam" id="TIGR01474"/>
    </source>
</evidence>
<dbReference type="HAMAP" id="MF_01635">
    <property type="entry name" value="UbiA"/>
    <property type="match status" value="1"/>
</dbReference>
<keyword evidence="5 12" id="KW-0997">Cell inner membrane</keyword>
<evidence type="ECO:0000256" key="12">
    <source>
        <dbReference type="HAMAP-Rule" id="MF_01635"/>
    </source>
</evidence>
<keyword evidence="7 12" id="KW-0831">Ubiquinone biosynthesis</keyword>
<proteinExistence type="inferred from homology"/>
<keyword evidence="4 12" id="KW-1003">Cell membrane</keyword>
<dbReference type="PANTHER" id="PTHR11048">
    <property type="entry name" value="PRENYLTRANSFERASES"/>
    <property type="match status" value="1"/>
</dbReference>
<keyword evidence="10 12" id="KW-1133">Transmembrane helix</keyword>
<dbReference type="Gene3D" id="1.20.120.1780">
    <property type="entry name" value="UbiA prenyltransferase"/>
    <property type="match status" value="1"/>
</dbReference>
<evidence type="ECO:0000256" key="9">
    <source>
        <dbReference type="ARBA" id="ARBA00022842"/>
    </source>
</evidence>
<comment type="cofactor">
    <cofactor evidence="1 12">
        <name>Mg(2+)</name>
        <dbReference type="ChEBI" id="CHEBI:18420"/>
    </cofactor>
</comment>
<evidence type="ECO:0000256" key="8">
    <source>
        <dbReference type="ARBA" id="ARBA00022692"/>
    </source>
</evidence>
<dbReference type="Pfam" id="PF01040">
    <property type="entry name" value="UbiA"/>
    <property type="match status" value="1"/>
</dbReference>
<feature type="transmembrane region" description="Helical" evidence="12">
    <location>
        <begin position="303"/>
        <end position="323"/>
    </location>
</feature>
<dbReference type="InterPro" id="IPR039653">
    <property type="entry name" value="Prenyltransferase"/>
</dbReference>
<comment type="pathway">
    <text evidence="12">Cofactor biosynthesis; ubiquinone biosynthesis.</text>
</comment>
<feature type="transmembrane region" description="Helical" evidence="12">
    <location>
        <begin position="202"/>
        <end position="224"/>
    </location>
</feature>
<dbReference type="FunFam" id="1.10.357.140:FF:000002">
    <property type="entry name" value="4-hydroxybenzoate octaprenyltransferase"/>
    <property type="match status" value="1"/>
</dbReference>
<organism evidence="14 15">
    <name type="scientific">Cupriavidus taiwanensis (strain DSM 17343 / BCRC 17206 / CCUG 44338 / CIP 107171 / LMG 19424 / R1)</name>
    <name type="common">Ralstonia taiwanensis (strain LMG 19424)</name>
    <dbReference type="NCBI Taxonomy" id="977880"/>
    <lineage>
        <taxon>Bacteria</taxon>
        <taxon>Pseudomonadati</taxon>
        <taxon>Pseudomonadota</taxon>
        <taxon>Betaproteobacteria</taxon>
        <taxon>Burkholderiales</taxon>
        <taxon>Burkholderiaceae</taxon>
        <taxon>Cupriavidus</taxon>
    </lineage>
</organism>
<comment type="function">
    <text evidence="12">Catalyzes the prenylation of para-hydroxybenzoate (PHB) with an all-trans polyprenyl group. Mediates the second step in the final reaction sequence of ubiquinone-8 (UQ-8) biosynthesis, which is the condensation of the polyisoprenoid side chain with PHB, generating the first membrane-bound Q intermediate 3-octaprenyl-4-hydroxybenzoate.</text>
</comment>
<dbReference type="Gene3D" id="1.10.357.140">
    <property type="entry name" value="UbiA prenyltransferase"/>
    <property type="match status" value="1"/>
</dbReference>
<dbReference type="NCBIfam" id="TIGR01474">
    <property type="entry name" value="ubiA_proteo"/>
    <property type="match status" value="1"/>
</dbReference>
<dbReference type="EMBL" id="CU633749">
    <property type="protein sequence ID" value="CAQ70513.1"/>
    <property type="molecule type" value="Genomic_DNA"/>
</dbReference>
<keyword evidence="15" id="KW-1185">Reference proteome</keyword>
<feature type="transmembrane region" description="Helical" evidence="12">
    <location>
        <begin position="244"/>
        <end position="265"/>
    </location>
</feature>
<keyword evidence="8 12" id="KW-0812">Transmembrane</keyword>
<dbReference type="EC" id="2.5.1.39" evidence="12 13"/>
<name>B3R6I8_CUPTR</name>
<dbReference type="InterPro" id="IPR044878">
    <property type="entry name" value="UbiA_sf"/>
</dbReference>
<dbReference type="InterPro" id="IPR000537">
    <property type="entry name" value="UbiA_prenyltransferase"/>
</dbReference>
<evidence type="ECO:0000313" key="14">
    <source>
        <dbReference type="EMBL" id="CAQ70513.1"/>
    </source>
</evidence>
<evidence type="ECO:0000313" key="15">
    <source>
        <dbReference type="Proteomes" id="UP000001692"/>
    </source>
</evidence>
<evidence type="ECO:0000256" key="3">
    <source>
        <dbReference type="ARBA" id="ARBA00005985"/>
    </source>
</evidence>
<dbReference type="PANTHER" id="PTHR11048:SF28">
    <property type="entry name" value="4-HYDROXYBENZOATE POLYPRENYLTRANSFERASE, MITOCHONDRIAL"/>
    <property type="match status" value="1"/>
</dbReference>
<evidence type="ECO:0000256" key="2">
    <source>
        <dbReference type="ARBA" id="ARBA00004141"/>
    </source>
</evidence>
<dbReference type="FunFam" id="1.20.120.1780:FF:000001">
    <property type="entry name" value="4-hydroxybenzoate octaprenyltransferase"/>
    <property type="match status" value="1"/>
</dbReference>
<keyword evidence="9 12" id="KW-0460">Magnesium</keyword>
<dbReference type="CDD" id="cd13959">
    <property type="entry name" value="PT_UbiA_COQ2"/>
    <property type="match status" value="1"/>
</dbReference>
<dbReference type="eggNOG" id="COG0382">
    <property type="taxonomic scope" value="Bacteria"/>
</dbReference>
<dbReference type="InterPro" id="IPR030470">
    <property type="entry name" value="UbiA_prenylTrfase_CS"/>
</dbReference>
<comment type="catalytic activity">
    <reaction evidence="12">
        <text>all-trans-octaprenyl diphosphate + 4-hydroxybenzoate = 4-hydroxy-3-(all-trans-octaprenyl)benzoate + diphosphate</text>
        <dbReference type="Rhea" id="RHEA:27782"/>
        <dbReference type="ChEBI" id="CHEBI:1617"/>
        <dbReference type="ChEBI" id="CHEBI:17879"/>
        <dbReference type="ChEBI" id="CHEBI:33019"/>
        <dbReference type="ChEBI" id="CHEBI:57711"/>
        <dbReference type="EC" id="2.5.1.39"/>
    </reaction>
</comment>
<comment type="subcellular location">
    <subcellularLocation>
        <location evidence="12">Cell inner membrane</location>
        <topology evidence="12">Multi-pass membrane protein</topology>
    </subcellularLocation>
    <subcellularLocation>
        <location evidence="2">Membrane</location>
        <topology evidence="2">Multi-pass membrane protein</topology>
    </subcellularLocation>
</comment>
<dbReference type="UniPathway" id="UPA00232"/>
<dbReference type="Proteomes" id="UP000001692">
    <property type="component" value="Chromosome 1"/>
</dbReference>
<dbReference type="GO" id="GO:0008412">
    <property type="term" value="F:4-hydroxybenzoate polyprenyltransferase activity"/>
    <property type="evidence" value="ECO:0007669"/>
    <property type="project" value="UniProtKB-UniRule"/>
</dbReference>
<dbReference type="GO" id="GO:0006744">
    <property type="term" value="P:ubiquinone biosynthetic process"/>
    <property type="evidence" value="ECO:0007669"/>
    <property type="project" value="UniProtKB-UniRule"/>
</dbReference>
<comment type="similarity">
    <text evidence="3 12">Belongs to the UbiA prenyltransferase family.</text>
</comment>
<feature type="transmembrane region" description="Helical" evidence="12">
    <location>
        <begin position="271"/>
        <end position="291"/>
    </location>
</feature>
<gene>
    <name evidence="12 14" type="primary">ubiA</name>
    <name evidence="14" type="ordered locus">RALTA_A2582</name>
</gene>
<evidence type="ECO:0000256" key="1">
    <source>
        <dbReference type="ARBA" id="ARBA00001946"/>
    </source>
</evidence>
<evidence type="ECO:0000256" key="7">
    <source>
        <dbReference type="ARBA" id="ARBA00022688"/>
    </source>
</evidence>
<reference evidence="14 15" key="1">
    <citation type="journal article" date="2008" name="Genome Res.">
        <title>Genome sequence of the beta-rhizobium Cupriavidus taiwanensis and comparative genomics of rhizobia.</title>
        <authorList>
            <person name="Amadou C."/>
            <person name="Pascal G."/>
            <person name="Mangenot S."/>
            <person name="Glew M."/>
            <person name="Bontemps C."/>
            <person name="Capela D."/>
            <person name="Carrere S."/>
            <person name="Cruveiller S."/>
            <person name="Dossat C."/>
            <person name="Lajus A."/>
            <person name="Marchetti M."/>
            <person name="Poinsot V."/>
            <person name="Rouy Z."/>
            <person name="Servin B."/>
            <person name="Saad M."/>
            <person name="Schenowitz C."/>
            <person name="Barbe V."/>
            <person name="Batut J."/>
            <person name="Medigue C."/>
            <person name="Masson-Boivin C."/>
        </authorList>
    </citation>
    <scope>NUCLEOTIDE SEQUENCE [LARGE SCALE GENOMIC DNA]</scope>
    <source>
        <strain evidence="15">DSM 17343 / BCRC 17206 / CCUG 44338 / CIP 107171 / LMG 19424 / R1</strain>
    </source>
</reference>